<dbReference type="STRING" id="1843580.A7D17_06835"/>
<comment type="caution">
    <text evidence="2">The sequence shown here is derived from an EMBL/GenBank/DDBJ whole genome shotgun (WGS) entry which is preliminary data.</text>
</comment>
<name>A0A1A9M6E5_9XANT</name>
<dbReference type="Proteomes" id="UP000077659">
    <property type="component" value="Unassembled WGS sequence"/>
</dbReference>
<dbReference type="AlphaFoldDB" id="A0A1A9M6E5"/>
<dbReference type="EMBL" id="LXNG01000055">
    <property type="protein sequence ID" value="OAG65895.1"/>
    <property type="molecule type" value="Genomic_DNA"/>
</dbReference>
<evidence type="ECO:0000313" key="1">
    <source>
        <dbReference type="EMBL" id="MEA5124293.1"/>
    </source>
</evidence>
<accession>A0A1A9M6E5</accession>
<keyword evidence="4" id="KW-1185">Reference proteome</keyword>
<evidence type="ECO:0000313" key="2">
    <source>
        <dbReference type="EMBL" id="OAG65895.1"/>
    </source>
</evidence>
<reference evidence="1 4" key="2">
    <citation type="submission" date="2023-12" db="EMBL/GenBank/DDBJ databases">
        <title>Genome sequencing of Xanthomonas floridensis.</title>
        <authorList>
            <person name="Greer S."/>
            <person name="Harrison J."/>
            <person name="Grant M."/>
            <person name="Vicente J."/>
            <person name="Studholme D."/>
        </authorList>
    </citation>
    <scope>NUCLEOTIDE SEQUENCE [LARGE SCALE GENOMIC DNA]</scope>
    <source>
        <strain evidence="1 4">WHRI 8848</strain>
    </source>
</reference>
<gene>
    <name evidence="2" type="ORF">A7D17_06835</name>
    <name evidence="1" type="ORF">VB146_10570</name>
</gene>
<dbReference type="RefSeq" id="WP_064510755.1">
    <property type="nucleotide sequence ID" value="NZ_JAYFSN010000009.1"/>
</dbReference>
<proteinExistence type="predicted"/>
<reference evidence="2 3" key="1">
    <citation type="submission" date="2016-05" db="EMBL/GenBank/DDBJ databases">
        <title>Pathogenic, phenotypic and molecular characterisation of Xanthomonas nasturtii sp. nov. and Xanthomonas floridensis sp. nov., new species of Xanthomonas associated with watercress production in Florida.</title>
        <authorList>
            <person name="Vicente J.G."/>
            <person name="Rothwell S."/>
            <person name="Holub E.B."/>
            <person name="Studholme D.J."/>
        </authorList>
    </citation>
    <scope>NUCLEOTIDE SEQUENCE [LARGE SCALE GENOMIC DNA]</scope>
    <source>
        <strain evidence="2 3">WHRI 8848</strain>
    </source>
</reference>
<organism evidence="2 3">
    <name type="scientific">Xanthomonas floridensis</name>
    <dbReference type="NCBI Taxonomy" id="1843580"/>
    <lineage>
        <taxon>Bacteria</taxon>
        <taxon>Pseudomonadati</taxon>
        <taxon>Pseudomonadota</taxon>
        <taxon>Gammaproteobacteria</taxon>
        <taxon>Lysobacterales</taxon>
        <taxon>Lysobacteraceae</taxon>
        <taxon>Xanthomonas</taxon>
    </lineage>
</organism>
<evidence type="ECO:0000313" key="4">
    <source>
        <dbReference type="Proteomes" id="UP001303614"/>
    </source>
</evidence>
<dbReference type="OrthoDB" id="8795178at2"/>
<protein>
    <submittedName>
        <fullName evidence="2">Uncharacterized protein</fullName>
    </submittedName>
</protein>
<dbReference type="Proteomes" id="UP001303614">
    <property type="component" value="Unassembled WGS sequence"/>
</dbReference>
<sequence>MQVERTRHVDCSEPDASGAYDYYYEYDLYRFTDGAACLIARSYTDTPDEAHFLTLEVAGKSRPLKAADLARPLCVFAQLHLRAEGKRELRWLSGRGNGYEPVPEDLTAGK</sequence>
<evidence type="ECO:0000313" key="3">
    <source>
        <dbReference type="Proteomes" id="UP000077659"/>
    </source>
</evidence>
<dbReference type="EMBL" id="JAYFSO010000011">
    <property type="protein sequence ID" value="MEA5124293.1"/>
    <property type="molecule type" value="Genomic_DNA"/>
</dbReference>